<feature type="binding site" evidence="7">
    <location>
        <position position="77"/>
    </location>
    <ligand>
        <name>Zn(2+)</name>
        <dbReference type="ChEBI" id="CHEBI:29105"/>
        <label>1</label>
    </ligand>
</feature>
<evidence type="ECO:0000256" key="1">
    <source>
        <dbReference type="ARBA" id="ARBA00001623"/>
    </source>
</evidence>
<dbReference type="Gene3D" id="3.60.15.10">
    <property type="entry name" value="Ribonuclease Z/Hydroxyacylglutathione hydrolase-like"/>
    <property type="match status" value="1"/>
</dbReference>
<comment type="cofactor">
    <cofactor evidence="7">
        <name>Zn(2+)</name>
        <dbReference type="ChEBI" id="CHEBI:29105"/>
    </cofactor>
    <text evidence="7">Binds 2 Zn(2+) ions per subunit.</text>
</comment>
<keyword evidence="6 7" id="KW-0862">Zinc</keyword>
<dbReference type="InterPro" id="IPR050110">
    <property type="entry name" value="Glyoxalase_II_hydrolase"/>
</dbReference>
<dbReference type="Pfam" id="PF00753">
    <property type="entry name" value="Lactamase_B"/>
    <property type="match status" value="1"/>
</dbReference>
<comment type="function">
    <text evidence="7">Thiolesterase that catalyzes the hydrolysis of S-D-lactoyl-glutathione to form glutathione and D-lactic acid.</text>
</comment>
<evidence type="ECO:0000256" key="5">
    <source>
        <dbReference type="ARBA" id="ARBA00022801"/>
    </source>
</evidence>
<dbReference type="EMBL" id="CP059733">
    <property type="protein sequence ID" value="WDE02965.1"/>
    <property type="molecule type" value="Genomic_DNA"/>
</dbReference>
<dbReference type="NCBIfam" id="TIGR03413">
    <property type="entry name" value="GSH_gloB"/>
    <property type="match status" value="1"/>
</dbReference>
<dbReference type="KEGG" id="tvd:SG34_016110"/>
<evidence type="ECO:0000256" key="7">
    <source>
        <dbReference type="HAMAP-Rule" id="MF_01374"/>
    </source>
</evidence>
<feature type="binding site" evidence="7">
    <location>
        <position position="138"/>
    </location>
    <ligand>
        <name>Zn(2+)</name>
        <dbReference type="ChEBI" id="CHEBI:29105"/>
        <label>1</label>
    </ligand>
</feature>
<gene>
    <name evidence="7 9" type="primary">gloB</name>
    <name evidence="9" type="ORF">SG34_016110</name>
</gene>
<reference evidence="9 10" key="2">
    <citation type="journal article" date="2022" name="Mar. Drugs">
        <title>Bioassay-Guided Fractionation Leads to the Detection of Cholic Acid Generated by the Rare Thalassomonas sp.</title>
        <authorList>
            <person name="Pheiffer F."/>
            <person name="Schneider Y.K."/>
            <person name="Hansen E.H."/>
            <person name="Andersen J.H."/>
            <person name="Isaksson J."/>
            <person name="Busche T."/>
            <person name="R C."/>
            <person name="Kalinowski J."/>
            <person name="Zyl L.V."/>
            <person name="Trindade M."/>
        </authorList>
    </citation>
    <scope>NUCLEOTIDE SEQUENCE [LARGE SCALE GENOMIC DNA]</scope>
    <source>
        <strain evidence="9 10">XOM25</strain>
    </source>
</reference>
<feature type="binding site" evidence="7">
    <location>
        <position position="193"/>
    </location>
    <ligand>
        <name>Zn(2+)</name>
        <dbReference type="ChEBI" id="CHEBI:29105"/>
        <label>2</label>
    </ligand>
</feature>
<dbReference type="InterPro" id="IPR017782">
    <property type="entry name" value="Hydroxyacylglutathione_Hdrlase"/>
</dbReference>
<feature type="binding site" evidence="7">
    <location>
        <position position="75"/>
    </location>
    <ligand>
        <name>Zn(2+)</name>
        <dbReference type="ChEBI" id="CHEBI:29105"/>
        <label>1</label>
    </ligand>
</feature>
<keyword evidence="4 7" id="KW-0479">Metal-binding</keyword>
<comment type="pathway">
    <text evidence="2 7">Secondary metabolite metabolism; methylglyoxal degradation; (R)-lactate from methylglyoxal: step 2/2.</text>
</comment>
<keyword evidence="5 7" id="KW-0378">Hydrolase</keyword>
<evidence type="ECO:0000313" key="9">
    <source>
        <dbReference type="EMBL" id="WDE02965.1"/>
    </source>
</evidence>
<dbReference type="Proteomes" id="UP000032352">
    <property type="component" value="Chromosome"/>
</dbReference>
<dbReference type="EC" id="3.1.2.6" evidence="7"/>
<dbReference type="SMART" id="SM00849">
    <property type="entry name" value="Lactamase_B"/>
    <property type="match status" value="1"/>
</dbReference>
<feature type="binding site" evidence="7">
    <location>
        <position position="79"/>
    </location>
    <ligand>
        <name>Zn(2+)</name>
        <dbReference type="ChEBI" id="CHEBI:29105"/>
        <label>2</label>
    </ligand>
</feature>
<feature type="domain" description="Metallo-beta-lactamase" evidence="8">
    <location>
        <begin position="32"/>
        <end position="193"/>
    </location>
</feature>
<accession>A0AAE9YXT0</accession>
<evidence type="ECO:0000313" key="10">
    <source>
        <dbReference type="Proteomes" id="UP000032352"/>
    </source>
</evidence>
<comment type="similarity">
    <text evidence="3 7">Belongs to the metallo-beta-lactamase superfamily. Glyoxalase II family.</text>
</comment>
<dbReference type="PANTHER" id="PTHR43705:SF1">
    <property type="entry name" value="HYDROXYACYLGLUTATHIONE HYDROLASE GLOB"/>
    <property type="match status" value="1"/>
</dbReference>
<dbReference type="AlphaFoldDB" id="A0AAE9YXT0"/>
<dbReference type="GO" id="GO:0019243">
    <property type="term" value="P:methylglyoxal catabolic process to D-lactate via S-lactoyl-glutathione"/>
    <property type="evidence" value="ECO:0007669"/>
    <property type="project" value="UniProtKB-UniRule"/>
</dbReference>
<evidence type="ECO:0000256" key="3">
    <source>
        <dbReference type="ARBA" id="ARBA00006759"/>
    </source>
</evidence>
<dbReference type="Pfam" id="PF16123">
    <property type="entry name" value="HAGH_C"/>
    <property type="match status" value="1"/>
</dbReference>
<evidence type="ECO:0000256" key="4">
    <source>
        <dbReference type="ARBA" id="ARBA00022723"/>
    </source>
</evidence>
<feature type="binding site" evidence="7">
    <location>
        <position position="155"/>
    </location>
    <ligand>
        <name>Zn(2+)</name>
        <dbReference type="ChEBI" id="CHEBI:29105"/>
        <label>1</label>
    </ligand>
</feature>
<dbReference type="InterPro" id="IPR035680">
    <property type="entry name" value="Clx_II_MBL"/>
</dbReference>
<dbReference type="InterPro" id="IPR032282">
    <property type="entry name" value="HAGH_C"/>
</dbReference>
<feature type="binding site" evidence="7">
    <location>
        <position position="80"/>
    </location>
    <ligand>
        <name>Zn(2+)</name>
        <dbReference type="ChEBI" id="CHEBI:29105"/>
        <label>2</label>
    </ligand>
</feature>
<comment type="subunit">
    <text evidence="7">Monomer.</text>
</comment>
<dbReference type="PANTHER" id="PTHR43705">
    <property type="entry name" value="HYDROXYACYLGLUTATHIONE HYDROLASE"/>
    <property type="match status" value="1"/>
</dbReference>
<dbReference type="PIRSF" id="PIRSF005457">
    <property type="entry name" value="Glx"/>
    <property type="match status" value="1"/>
</dbReference>
<evidence type="ECO:0000256" key="6">
    <source>
        <dbReference type="ARBA" id="ARBA00022833"/>
    </source>
</evidence>
<comment type="catalytic activity">
    <reaction evidence="1 7">
        <text>an S-(2-hydroxyacyl)glutathione + H2O = a 2-hydroxy carboxylate + glutathione + H(+)</text>
        <dbReference type="Rhea" id="RHEA:21864"/>
        <dbReference type="ChEBI" id="CHEBI:15377"/>
        <dbReference type="ChEBI" id="CHEBI:15378"/>
        <dbReference type="ChEBI" id="CHEBI:57925"/>
        <dbReference type="ChEBI" id="CHEBI:58896"/>
        <dbReference type="ChEBI" id="CHEBI:71261"/>
        <dbReference type="EC" id="3.1.2.6"/>
    </reaction>
</comment>
<name>A0AAE9YXT0_9GAMM</name>
<feature type="binding site" evidence="7">
    <location>
        <position position="155"/>
    </location>
    <ligand>
        <name>Zn(2+)</name>
        <dbReference type="ChEBI" id="CHEBI:29105"/>
        <label>2</label>
    </ligand>
</feature>
<reference evidence="9 10" key="1">
    <citation type="journal article" date="2015" name="Genome Announc.">
        <title>Draft Genome Sequences of Marine Isolates of Thalassomonas viridans and Thalassomonas actiniarum.</title>
        <authorList>
            <person name="Olonade I."/>
            <person name="van Zyl L.J."/>
            <person name="Trindade M."/>
        </authorList>
    </citation>
    <scope>NUCLEOTIDE SEQUENCE [LARGE SCALE GENOMIC DNA]</scope>
    <source>
        <strain evidence="9 10">XOM25</strain>
    </source>
</reference>
<protein>
    <recommendedName>
        <fullName evidence="7">Hydroxyacylglutathione hydrolase</fullName>
        <ecNumber evidence="7">3.1.2.6</ecNumber>
    </recommendedName>
    <alternativeName>
        <fullName evidence="7">Glyoxalase II</fullName>
        <shortName evidence="7">Glx II</shortName>
    </alternativeName>
</protein>
<evidence type="ECO:0000259" key="8">
    <source>
        <dbReference type="SMART" id="SM00849"/>
    </source>
</evidence>
<organism evidence="9 10">
    <name type="scientific">Thalassomonas viridans</name>
    <dbReference type="NCBI Taxonomy" id="137584"/>
    <lineage>
        <taxon>Bacteria</taxon>
        <taxon>Pseudomonadati</taxon>
        <taxon>Pseudomonadota</taxon>
        <taxon>Gammaproteobacteria</taxon>
        <taxon>Alteromonadales</taxon>
        <taxon>Colwelliaceae</taxon>
        <taxon>Thalassomonas</taxon>
    </lineage>
</organism>
<evidence type="ECO:0000256" key="2">
    <source>
        <dbReference type="ARBA" id="ARBA00004963"/>
    </source>
</evidence>
<keyword evidence="10" id="KW-1185">Reference proteome</keyword>
<proteinExistence type="inferred from homology"/>
<dbReference type="GO" id="GO:0046872">
    <property type="term" value="F:metal ion binding"/>
    <property type="evidence" value="ECO:0007669"/>
    <property type="project" value="UniProtKB-KW"/>
</dbReference>
<dbReference type="HAMAP" id="MF_01374">
    <property type="entry name" value="Glyoxalase_2"/>
    <property type="match status" value="1"/>
</dbReference>
<dbReference type="InterPro" id="IPR001279">
    <property type="entry name" value="Metallo-B-lactamas"/>
</dbReference>
<dbReference type="GO" id="GO:0004416">
    <property type="term" value="F:hydroxyacylglutathione hydrolase activity"/>
    <property type="evidence" value="ECO:0007669"/>
    <property type="project" value="UniProtKB-UniRule"/>
</dbReference>
<sequence length="281" mass="30951">MTENNTKVDAESTASAKPGISPAITGIKAFTDNYIWSIASNASNEIALVDPGDARVCIEFIEKNELQLTSILITHHHHDHVGGIKALVNYCRQQGWPLTVYGPAREKLPHCDVRLAEGDTVDLKAQGLILKVMDVPGHTAGHIAYTDGQVLFCGDTLFSGGCGRLFEGSPAQMLASLQKLAALPHHTRVYCTHEYTSANLEFALTIEPDNTELRAYREQTRQLREQDKATLPSSIGLEKAINPFLRCHQANIQENVVPEHSPGENLTLAAFTRVRQQKDNF</sequence>
<dbReference type="RefSeq" id="WP_084724133.1">
    <property type="nucleotide sequence ID" value="NZ_CP059733.1"/>
</dbReference>
<dbReference type="SUPFAM" id="SSF56281">
    <property type="entry name" value="Metallo-hydrolase/oxidoreductase"/>
    <property type="match status" value="1"/>
</dbReference>
<dbReference type="InterPro" id="IPR036866">
    <property type="entry name" value="RibonucZ/Hydroxyglut_hydro"/>
</dbReference>
<dbReference type="CDD" id="cd07723">
    <property type="entry name" value="hydroxyacylglutathione_hydrolase_MBL-fold"/>
    <property type="match status" value="1"/>
</dbReference>